<comment type="caution">
    <text evidence="2">The sequence shown here is derived from an EMBL/GenBank/DDBJ whole genome shotgun (WGS) entry which is preliminary data.</text>
</comment>
<keyword evidence="1" id="KW-0812">Transmembrane</keyword>
<evidence type="ECO:0008006" key="4">
    <source>
        <dbReference type="Google" id="ProtNLM"/>
    </source>
</evidence>
<sequence>MKLPSFLSPVWWRARLEEWRWRIMHLSAEFWDDPRNMFFLGVFPGLHLTTLALQLFLTIQFQDNKGIYFTRVACLDRLAYKHVCTRYHINGTCDITKTLYESIWLRGDYLLSYINDQVESIFPDNSTLADNLKHTDLVGNLTVCQYRVVPRQVDSVLPGASASPEWSEDLQNLTSPDPNLFPFPSYNHTRSLSSKTATYGYTPHAYVLMSSADTRTQNTSYIKNVTLGRVKALQDANWVDANSRVVLVQAAFHKQDDNAFVHLTIFYEKKGDYWKFTTKFLGAHLTTYFFYPNEEALQQFVHTDEMMFVTKKSHLISVILPTILVITLLELVFETPHLWRLQLCGSGLRLFLMNITLTVLQIITLQFATSSATHLKDEVDKQYGNFYNMDVYPLLRTANLLTNTVILQVWVLMLKQVYMPGYFHPVINDLLRRLRMIVPLLCLMMFILIVLVCFFGALMTSREGWGSLVPSSIEVYSTIITGPDYRHYHFLYYPLLILFLFLLVPLMISCIVAGAPEPTLTQEEVVTGPITPAQLTKRRLRLEVRALLKKFLRNTSK</sequence>
<feature type="transmembrane region" description="Helical" evidence="1">
    <location>
        <begin position="394"/>
        <end position="413"/>
    </location>
</feature>
<keyword evidence="1" id="KW-1133">Transmembrane helix</keyword>
<protein>
    <recommendedName>
        <fullName evidence="4">Polycystin domain-containing protein</fullName>
    </recommendedName>
</protein>
<evidence type="ECO:0000313" key="2">
    <source>
        <dbReference type="EMBL" id="MPC47219.1"/>
    </source>
</evidence>
<dbReference type="AlphaFoldDB" id="A0A5B7FPM9"/>
<feature type="transmembrane region" description="Helical" evidence="1">
    <location>
        <begin position="315"/>
        <end position="333"/>
    </location>
</feature>
<keyword evidence="1" id="KW-0472">Membrane</keyword>
<gene>
    <name evidence="2" type="ORF">E2C01_040962</name>
</gene>
<reference evidence="2 3" key="1">
    <citation type="submission" date="2019-05" db="EMBL/GenBank/DDBJ databases">
        <title>Another draft genome of Portunus trituberculatus and its Hox gene families provides insights of decapod evolution.</title>
        <authorList>
            <person name="Jeong J.-H."/>
            <person name="Song I."/>
            <person name="Kim S."/>
            <person name="Choi T."/>
            <person name="Kim D."/>
            <person name="Ryu S."/>
            <person name="Kim W."/>
        </authorList>
    </citation>
    <scope>NUCLEOTIDE SEQUENCE [LARGE SCALE GENOMIC DNA]</scope>
    <source>
        <tissue evidence="2">Muscle</tissue>
    </source>
</reference>
<name>A0A5B7FPM9_PORTR</name>
<dbReference type="Proteomes" id="UP000324222">
    <property type="component" value="Unassembled WGS sequence"/>
</dbReference>
<evidence type="ECO:0000313" key="3">
    <source>
        <dbReference type="Proteomes" id="UP000324222"/>
    </source>
</evidence>
<evidence type="ECO:0000256" key="1">
    <source>
        <dbReference type="SAM" id="Phobius"/>
    </source>
</evidence>
<feature type="transmembrane region" description="Helical" evidence="1">
    <location>
        <begin position="491"/>
        <end position="513"/>
    </location>
</feature>
<feature type="transmembrane region" description="Helical" evidence="1">
    <location>
        <begin position="434"/>
        <end position="458"/>
    </location>
</feature>
<organism evidence="2 3">
    <name type="scientific">Portunus trituberculatus</name>
    <name type="common">Swimming crab</name>
    <name type="synonym">Neptunus trituberculatus</name>
    <dbReference type="NCBI Taxonomy" id="210409"/>
    <lineage>
        <taxon>Eukaryota</taxon>
        <taxon>Metazoa</taxon>
        <taxon>Ecdysozoa</taxon>
        <taxon>Arthropoda</taxon>
        <taxon>Crustacea</taxon>
        <taxon>Multicrustacea</taxon>
        <taxon>Malacostraca</taxon>
        <taxon>Eumalacostraca</taxon>
        <taxon>Eucarida</taxon>
        <taxon>Decapoda</taxon>
        <taxon>Pleocyemata</taxon>
        <taxon>Brachyura</taxon>
        <taxon>Eubrachyura</taxon>
        <taxon>Portunoidea</taxon>
        <taxon>Portunidae</taxon>
        <taxon>Portuninae</taxon>
        <taxon>Portunus</taxon>
    </lineage>
</organism>
<keyword evidence="3" id="KW-1185">Reference proteome</keyword>
<proteinExistence type="predicted"/>
<dbReference type="EMBL" id="VSRR010007622">
    <property type="protein sequence ID" value="MPC47219.1"/>
    <property type="molecule type" value="Genomic_DNA"/>
</dbReference>
<accession>A0A5B7FPM9</accession>